<dbReference type="AlphaFoldDB" id="A0ABD2Q296"/>
<keyword evidence="1" id="KW-0175">Coiled coil</keyword>
<evidence type="ECO:0000313" key="3">
    <source>
        <dbReference type="EMBL" id="KAL3313742.1"/>
    </source>
</evidence>
<sequence length="569" mass="65988">MTHQPVQQEPQPSISRFQQNPVDRYQPQQQPVEVQQSSREQYQDQPVAQEQQGELLREDTRVFGSPWLSERLRGIPEDKWKAMCPPTRNVATDTFEYSMEQDKSVSDMKNQIGDLECELKIKQRELETNAFIEKELRRKLKNAEDAFQTKRQADEIEKQLDIQVRVNQDLTMENAKLMDQLAEMNRKLLAHQAEIDNLDRVIASKNALKEEELRAKLQAEIEQLRYDLDEKGRLLAKAHKEVTLAHAEVDRKQKEIELKDTRAMDLLEDLAHVRERLSDAETRHAEAIAGRTSAERERGVLQTVLDHKEPFNQTLERLTYENTELKSYIETLESRIKLLERDRQLAHELSQELREMHMAIQDRNVATLEKNKLSDTLQNVELLLKDKTAEEETLRKELIMVQQYIRDIEHENMQYRHHEGLLANSKERFKEAELKRLELVNQLAASQRRVRRLSSACVDRNRYLEAIISELAVFGPHPHGAKLQRLATDATRVIREELPLADPNDPALEEPLPQDLSDINHSELRLGNRHISGGSPGYEYRSLSASPSLKRDGTLDSIGSGHRYVNLSS</sequence>
<gene>
    <name evidence="3" type="ORF">Ciccas_007652</name>
</gene>
<dbReference type="Proteomes" id="UP001626550">
    <property type="component" value="Unassembled WGS sequence"/>
</dbReference>
<evidence type="ECO:0000256" key="1">
    <source>
        <dbReference type="SAM" id="Coils"/>
    </source>
</evidence>
<feature type="coiled-coil region" evidence="1">
    <location>
        <begin position="315"/>
        <end position="397"/>
    </location>
</feature>
<feature type="coiled-coil region" evidence="1">
    <location>
        <begin position="105"/>
        <end position="283"/>
    </location>
</feature>
<evidence type="ECO:0000313" key="4">
    <source>
        <dbReference type="Proteomes" id="UP001626550"/>
    </source>
</evidence>
<feature type="region of interest" description="Disordered" evidence="2">
    <location>
        <begin position="1"/>
        <end position="54"/>
    </location>
</feature>
<comment type="caution">
    <text evidence="3">The sequence shown here is derived from an EMBL/GenBank/DDBJ whole genome shotgun (WGS) entry which is preliminary data.</text>
</comment>
<proteinExistence type="predicted"/>
<feature type="compositionally biased region" description="Polar residues" evidence="2">
    <location>
        <begin position="1"/>
        <end position="21"/>
    </location>
</feature>
<feature type="coiled-coil region" evidence="1">
    <location>
        <begin position="422"/>
        <end position="449"/>
    </location>
</feature>
<name>A0ABD2Q296_9PLAT</name>
<organism evidence="3 4">
    <name type="scientific">Cichlidogyrus casuarinus</name>
    <dbReference type="NCBI Taxonomy" id="1844966"/>
    <lineage>
        <taxon>Eukaryota</taxon>
        <taxon>Metazoa</taxon>
        <taxon>Spiralia</taxon>
        <taxon>Lophotrochozoa</taxon>
        <taxon>Platyhelminthes</taxon>
        <taxon>Monogenea</taxon>
        <taxon>Monopisthocotylea</taxon>
        <taxon>Dactylogyridea</taxon>
        <taxon>Ancyrocephalidae</taxon>
        <taxon>Cichlidogyrus</taxon>
    </lineage>
</organism>
<reference evidence="3 4" key="1">
    <citation type="submission" date="2024-11" db="EMBL/GenBank/DDBJ databases">
        <title>Adaptive evolution of stress response genes in parasites aligns with host niche diversity.</title>
        <authorList>
            <person name="Hahn C."/>
            <person name="Resl P."/>
        </authorList>
    </citation>
    <scope>NUCLEOTIDE SEQUENCE [LARGE SCALE GENOMIC DNA]</scope>
    <source>
        <strain evidence="3">EGGRZ-B1_66</strain>
        <tissue evidence="3">Body</tissue>
    </source>
</reference>
<feature type="compositionally biased region" description="Low complexity" evidence="2">
    <location>
        <begin position="26"/>
        <end position="40"/>
    </location>
</feature>
<keyword evidence="4" id="KW-1185">Reference proteome</keyword>
<accession>A0ABD2Q296</accession>
<feature type="compositionally biased region" description="Polar residues" evidence="2">
    <location>
        <begin position="43"/>
        <end position="52"/>
    </location>
</feature>
<dbReference type="EMBL" id="JBJKFK010001206">
    <property type="protein sequence ID" value="KAL3313742.1"/>
    <property type="molecule type" value="Genomic_DNA"/>
</dbReference>
<evidence type="ECO:0000256" key="2">
    <source>
        <dbReference type="SAM" id="MobiDB-lite"/>
    </source>
</evidence>
<protein>
    <submittedName>
        <fullName evidence="3">Uncharacterized protein</fullName>
    </submittedName>
</protein>